<organism evidence="3 4">
    <name type="scientific">Tolypocladium ophioglossoides (strain CBS 100239)</name>
    <name type="common">Snaketongue truffleclub</name>
    <name type="synonym">Elaphocordyceps ophioglossoides</name>
    <dbReference type="NCBI Taxonomy" id="1163406"/>
    <lineage>
        <taxon>Eukaryota</taxon>
        <taxon>Fungi</taxon>
        <taxon>Dikarya</taxon>
        <taxon>Ascomycota</taxon>
        <taxon>Pezizomycotina</taxon>
        <taxon>Sordariomycetes</taxon>
        <taxon>Hypocreomycetidae</taxon>
        <taxon>Hypocreales</taxon>
        <taxon>Ophiocordycipitaceae</taxon>
        <taxon>Tolypocladium</taxon>
    </lineage>
</organism>
<comment type="caution">
    <text evidence="3">The sequence shown here is derived from an EMBL/GenBank/DDBJ whole genome shotgun (WGS) entry which is preliminary data.</text>
</comment>
<feature type="region of interest" description="Disordered" evidence="2">
    <location>
        <begin position="610"/>
        <end position="654"/>
    </location>
</feature>
<feature type="region of interest" description="Disordered" evidence="2">
    <location>
        <begin position="532"/>
        <end position="591"/>
    </location>
</feature>
<feature type="compositionally biased region" description="Polar residues" evidence="2">
    <location>
        <begin position="538"/>
        <end position="551"/>
    </location>
</feature>
<reference evidence="3 4" key="1">
    <citation type="journal article" date="2015" name="BMC Genomics">
        <title>The genome of the truffle-parasite Tolypocladium ophioglossoides and the evolution of antifungal peptaibiotics.</title>
        <authorList>
            <person name="Quandt C.A."/>
            <person name="Bushley K.E."/>
            <person name="Spatafora J.W."/>
        </authorList>
    </citation>
    <scope>NUCLEOTIDE SEQUENCE [LARGE SCALE GENOMIC DNA]</scope>
    <source>
        <strain evidence="3 4">CBS 100239</strain>
    </source>
</reference>
<feature type="region of interest" description="Disordered" evidence="2">
    <location>
        <begin position="731"/>
        <end position="826"/>
    </location>
</feature>
<feature type="compositionally biased region" description="Basic and acidic residues" evidence="2">
    <location>
        <begin position="105"/>
        <end position="115"/>
    </location>
</feature>
<feature type="region of interest" description="Disordered" evidence="2">
    <location>
        <begin position="105"/>
        <end position="179"/>
    </location>
</feature>
<feature type="region of interest" description="Disordered" evidence="2">
    <location>
        <begin position="1"/>
        <end position="38"/>
    </location>
</feature>
<evidence type="ECO:0000313" key="4">
    <source>
        <dbReference type="Proteomes" id="UP000036947"/>
    </source>
</evidence>
<dbReference type="Proteomes" id="UP000036947">
    <property type="component" value="Unassembled WGS sequence"/>
</dbReference>
<dbReference type="EMBL" id="LFRF01000005">
    <property type="protein sequence ID" value="KND92508.1"/>
    <property type="molecule type" value="Genomic_DNA"/>
</dbReference>
<accession>A0A0L0NER5</accession>
<sequence>MAAAESACLVASHDDDSTALEPSPPATTSPSSLPTRSVTDRVATPLSLFFDSSSAVACQGGSGKALASDSLAREDPLATVSPAETPEPFVLPGLAHADPVVDNVGRDGRPQRRDSGVATTHISGATVQGPNNGRARVHQYEPPTDVSARSPIAQMTNTTLPPDNDGGPDSPLSDARPLRTASVRADTKIAHPKPIARSAPINQPVSDLKLRPASSLGNIAHLEATAERLSMTSSSDDAIRDLHGELKRSDSRRSSVLAANVRAHSTDICHNSNSNNGEAPATVGQLKRHLSTSSSIVSTNIAARHGGYSPAAFVMSPNPSLTTGRLRSGSKNSAGRPDLDLDIVLSRHGPGKSSVRSIRSTKMSLAEISESEPVALNQEAFDKADAAPPIEEQMDESTLKLPQLDDEDVPNTDAFHQMLDGGFGHVHPRHRTAEELDFHHAQPDNTEERPTSAHSNNTFQQCQDAFVDFDGVHWEPEDEEVLFVPPELETDIPTPRAAPAGMVRPQSYLSPETGQHMLYYPAKVPAMLNLPPKLSSRPKATQRNQRRSQILSVMMDSTERPVSPGAKRNSAFPDMNRHSGAPDFVEQSWLPDPVAGQRDSFAALSSYGPLHDLEAKPDHATEEPAAAPEAEPVAASDGLRRPQRLSAMDPEKRKSKATLLNNLPPQLRASAFFDLPPVTAEVEIKDGSAMATLDSILDASANAPVSAFTDHAFAGKLGSEIYGKVKKHKARKSTATLNVLSPEPKKRSSLMWLRKRSGSHNSEEQKRPHSMAGAPVRDAGDESGDTEGRRSPGGNSEDDVIRVGVDEPEPEEEDSESDDGLAYHGPPTTLLAELQLRKQEQQERTKSRFPNGMHATLLEMDTVAEQQRKHRQTKRVNLAWEDPGAHVDQNGSDDEDVQLAILAAMQQGAKNLADLERPMGLMQRRDLEDNEPLSHRRARLQGIEPLPPVILQNRQSVMSFPALRAVDNRSPHSGMGPTPSPGPEENEVEGETLGERRRRLAAKDGSDSDLPLARPVSRAFSAELLSQFGDPDDQKEKAAGRKEDKTPDVKVEEETLGQRRRRLQAEREAREREMSYGNLVGEPMQQRISRRLSMADVLAAHPKKESDARAQDIRLRAEEEQRAVREGEAKMAAMRKQMPQSLAVSNIERAGGFRGGVYNDGTGGYGPQAARSSPVVNTQGVAQAHYGNQNRSSVMLNNYGGPAQQPMYGAMSTFGGMNNMGLYGAGMVSPGMPMPMQMQMQMPMHMGTGSVDRVEQWRRGVRP</sequence>
<name>A0A0L0NER5_TOLOC</name>
<feature type="compositionally biased region" description="Basic and acidic residues" evidence="2">
    <location>
        <begin position="1032"/>
        <end position="1070"/>
    </location>
</feature>
<feature type="compositionally biased region" description="Basic and acidic residues" evidence="2">
    <location>
        <begin position="611"/>
        <end position="622"/>
    </location>
</feature>
<keyword evidence="4" id="KW-1185">Reference proteome</keyword>
<evidence type="ECO:0000256" key="1">
    <source>
        <dbReference type="SAM" id="Coils"/>
    </source>
</evidence>
<feature type="coiled-coil region" evidence="1">
    <location>
        <begin position="1110"/>
        <end position="1137"/>
    </location>
</feature>
<evidence type="ECO:0000313" key="3">
    <source>
        <dbReference type="EMBL" id="KND92508.1"/>
    </source>
</evidence>
<dbReference type="AlphaFoldDB" id="A0A0L0NER5"/>
<feature type="compositionally biased region" description="Low complexity" evidence="2">
    <location>
        <begin position="623"/>
        <end position="635"/>
    </location>
</feature>
<feature type="unsure residue" description="I or L" evidence="3">
    <location>
        <position position="1000"/>
    </location>
</feature>
<evidence type="ECO:0000256" key="2">
    <source>
        <dbReference type="SAM" id="MobiDB-lite"/>
    </source>
</evidence>
<protein>
    <submittedName>
        <fullName evidence="3">Uncharacterized protein</fullName>
    </submittedName>
</protein>
<dbReference type="STRING" id="1163406.A0A0L0NER5"/>
<feature type="region of interest" description="Disordered" evidence="2">
    <location>
        <begin position="966"/>
        <end position="1070"/>
    </location>
</feature>
<dbReference type="OrthoDB" id="5288142at2759"/>
<feature type="compositionally biased region" description="Polar residues" evidence="2">
    <location>
        <begin position="117"/>
        <end position="131"/>
    </location>
</feature>
<keyword evidence="1" id="KW-0175">Coiled coil</keyword>
<proteinExistence type="predicted"/>
<feature type="compositionally biased region" description="Acidic residues" evidence="2">
    <location>
        <begin position="806"/>
        <end position="819"/>
    </location>
</feature>
<gene>
    <name evidence="3" type="ORF">TOPH_02638</name>
</gene>